<dbReference type="PaxDb" id="3880-AES71307"/>
<dbReference type="EnsemblPlants" id="AES71307">
    <property type="protein sequence ID" value="AES71307"/>
    <property type="gene ID" value="MTR_3g072510"/>
</dbReference>
<feature type="signal peptide" evidence="1">
    <location>
        <begin position="1"/>
        <end position="23"/>
    </location>
</feature>
<feature type="chain" id="PRO_5014572654" description="Transmembrane protein" evidence="1">
    <location>
        <begin position="24"/>
        <end position="126"/>
    </location>
</feature>
<evidence type="ECO:0008006" key="5">
    <source>
        <dbReference type="Google" id="ProtNLM"/>
    </source>
</evidence>
<evidence type="ECO:0000313" key="3">
    <source>
        <dbReference type="EnsemblPlants" id="AES71307"/>
    </source>
</evidence>
<evidence type="ECO:0000256" key="1">
    <source>
        <dbReference type="SAM" id="SignalP"/>
    </source>
</evidence>
<proteinExistence type="predicted"/>
<dbReference type="STRING" id="3880.G7J314"/>
<reference evidence="3" key="3">
    <citation type="submission" date="2015-04" db="UniProtKB">
        <authorList>
            <consortium name="EnsemblPlants"/>
        </authorList>
    </citation>
    <scope>IDENTIFICATION</scope>
    <source>
        <strain evidence="3">cv. Jemalong A17</strain>
    </source>
</reference>
<organism evidence="2 4">
    <name type="scientific">Medicago truncatula</name>
    <name type="common">Barrel medic</name>
    <name type="synonym">Medicago tribuloides</name>
    <dbReference type="NCBI Taxonomy" id="3880"/>
    <lineage>
        <taxon>Eukaryota</taxon>
        <taxon>Viridiplantae</taxon>
        <taxon>Streptophyta</taxon>
        <taxon>Embryophyta</taxon>
        <taxon>Tracheophyta</taxon>
        <taxon>Spermatophyta</taxon>
        <taxon>Magnoliopsida</taxon>
        <taxon>eudicotyledons</taxon>
        <taxon>Gunneridae</taxon>
        <taxon>Pentapetalae</taxon>
        <taxon>rosids</taxon>
        <taxon>fabids</taxon>
        <taxon>Fabales</taxon>
        <taxon>Fabaceae</taxon>
        <taxon>Papilionoideae</taxon>
        <taxon>50 kb inversion clade</taxon>
        <taxon>NPAAA clade</taxon>
        <taxon>Hologalegina</taxon>
        <taxon>IRL clade</taxon>
        <taxon>Trifolieae</taxon>
        <taxon>Medicago</taxon>
    </lineage>
</organism>
<dbReference type="EMBL" id="CM001219">
    <property type="protein sequence ID" value="AES71307.1"/>
    <property type="molecule type" value="Genomic_DNA"/>
</dbReference>
<dbReference type="AlphaFoldDB" id="G7J314"/>
<protein>
    <recommendedName>
        <fullName evidence="5">Transmembrane protein</fullName>
    </recommendedName>
</protein>
<name>G7J314_MEDTR</name>
<dbReference type="HOGENOM" id="CLU_1984888_0_0_1"/>
<evidence type="ECO:0000313" key="2">
    <source>
        <dbReference type="EMBL" id="AES71307.1"/>
    </source>
</evidence>
<keyword evidence="4" id="KW-1185">Reference proteome</keyword>
<evidence type="ECO:0000313" key="4">
    <source>
        <dbReference type="Proteomes" id="UP000002051"/>
    </source>
</evidence>
<keyword evidence="1" id="KW-0732">Signal</keyword>
<sequence>MAGNVFLTLIFSFLMTQVELFFGQELGNISSYAPSGVRSEHNTSSLSVKGVARNGSPPSELMTNYGHYTFSLGENLTSRCFMREASCKKLKHEGGDVFMDEYGVFGMGLVVMEGVWKCFGVDRAVE</sequence>
<reference evidence="2 4" key="2">
    <citation type="journal article" date="2014" name="BMC Genomics">
        <title>An improved genome release (version Mt4.0) for the model legume Medicago truncatula.</title>
        <authorList>
            <person name="Tang H."/>
            <person name="Krishnakumar V."/>
            <person name="Bidwell S."/>
            <person name="Rosen B."/>
            <person name="Chan A."/>
            <person name="Zhou S."/>
            <person name="Gentzbittel L."/>
            <person name="Childs K.L."/>
            <person name="Yandell M."/>
            <person name="Gundlach H."/>
            <person name="Mayer K.F."/>
            <person name="Schwartz D.C."/>
            <person name="Town C.D."/>
        </authorList>
    </citation>
    <scope>GENOME REANNOTATION</scope>
    <source>
        <strain evidence="3 4">cv. Jemalong A17</strain>
    </source>
</reference>
<accession>G7J314</accession>
<reference evidence="2 4" key="1">
    <citation type="journal article" date="2011" name="Nature">
        <title>The Medicago genome provides insight into the evolution of rhizobial symbioses.</title>
        <authorList>
            <person name="Young N.D."/>
            <person name="Debelle F."/>
            <person name="Oldroyd G.E."/>
            <person name="Geurts R."/>
            <person name="Cannon S.B."/>
            <person name="Udvardi M.K."/>
            <person name="Benedito V.A."/>
            <person name="Mayer K.F."/>
            <person name="Gouzy J."/>
            <person name="Schoof H."/>
            <person name="Van de Peer Y."/>
            <person name="Proost S."/>
            <person name="Cook D.R."/>
            <person name="Meyers B.C."/>
            <person name="Spannagl M."/>
            <person name="Cheung F."/>
            <person name="De Mita S."/>
            <person name="Krishnakumar V."/>
            <person name="Gundlach H."/>
            <person name="Zhou S."/>
            <person name="Mudge J."/>
            <person name="Bharti A.K."/>
            <person name="Murray J.D."/>
            <person name="Naoumkina M.A."/>
            <person name="Rosen B."/>
            <person name="Silverstein K.A."/>
            <person name="Tang H."/>
            <person name="Rombauts S."/>
            <person name="Zhao P.X."/>
            <person name="Zhou P."/>
            <person name="Barbe V."/>
            <person name="Bardou P."/>
            <person name="Bechner M."/>
            <person name="Bellec A."/>
            <person name="Berger A."/>
            <person name="Berges H."/>
            <person name="Bidwell S."/>
            <person name="Bisseling T."/>
            <person name="Choisne N."/>
            <person name="Couloux A."/>
            <person name="Denny R."/>
            <person name="Deshpande S."/>
            <person name="Dai X."/>
            <person name="Doyle J.J."/>
            <person name="Dudez A.M."/>
            <person name="Farmer A.D."/>
            <person name="Fouteau S."/>
            <person name="Franken C."/>
            <person name="Gibelin C."/>
            <person name="Gish J."/>
            <person name="Goldstein S."/>
            <person name="Gonzalez A.J."/>
            <person name="Green P.J."/>
            <person name="Hallab A."/>
            <person name="Hartog M."/>
            <person name="Hua A."/>
            <person name="Humphray S.J."/>
            <person name="Jeong D.H."/>
            <person name="Jing Y."/>
            <person name="Jocker A."/>
            <person name="Kenton S.M."/>
            <person name="Kim D.J."/>
            <person name="Klee K."/>
            <person name="Lai H."/>
            <person name="Lang C."/>
            <person name="Lin S."/>
            <person name="Macmil S.L."/>
            <person name="Magdelenat G."/>
            <person name="Matthews L."/>
            <person name="McCorrison J."/>
            <person name="Monaghan E.L."/>
            <person name="Mun J.H."/>
            <person name="Najar F.Z."/>
            <person name="Nicholson C."/>
            <person name="Noirot C."/>
            <person name="O'Bleness M."/>
            <person name="Paule C.R."/>
            <person name="Poulain J."/>
            <person name="Prion F."/>
            <person name="Qin B."/>
            <person name="Qu C."/>
            <person name="Retzel E.F."/>
            <person name="Riddle C."/>
            <person name="Sallet E."/>
            <person name="Samain S."/>
            <person name="Samson N."/>
            <person name="Sanders I."/>
            <person name="Saurat O."/>
            <person name="Scarpelli C."/>
            <person name="Schiex T."/>
            <person name="Segurens B."/>
            <person name="Severin A.J."/>
            <person name="Sherrier D.J."/>
            <person name="Shi R."/>
            <person name="Sims S."/>
            <person name="Singer S.R."/>
            <person name="Sinharoy S."/>
            <person name="Sterck L."/>
            <person name="Viollet A."/>
            <person name="Wang B.B."/>
            <person name="Wang K."/>
            <person name="Wang M."/>
            <person name="Wang X."/>
            <person name="Warfsmann J."/>
            <person name="Weissenbach J."/>
            <person name="White D.D."/>
            <person name="White J.D."/>
            <person name="Wiley G.B."/>
            <person name="Wincker P."/>
            <person name="Xing Y."/>
            <person name="Yang L."/>
            <person name="Yao Z."/>
            <person name="Ying F."/>
            <person name="Zhai J."/>
            <person name="Zhou L."/>
            <person name="Zuber A."/>
            <person name="Denarie J."/>
            <person name="Dixon R.A."/>
            <person name="May G.D."/>
            <person name="Schwartz D.C."/>
            <person name="Rogers J."/>
            <person name="Quetier F."/>
            <person name="Town C.D."/>
            <person name="Roe B.A."/>
        </authorList>
    </citation>
    <scope>NUCLEOTIDE SEQUENCE [LARGE SCALE GENOMIC DNA]</scope>
    <source>
        <strain evidence="2">A17</strain>
        <strain evidence="3 4">cv. Jemalong A17</strain>
    </source>
</reference>
<dbReference type="eggNOG" id="KOG0671">
    <property type="taxonomic scope" value="Eukaryota"/>
</dbReference>
<gene>
    <name evidence="2" type="ordered locus">MTR_3g072510</name>
</gene>
<dbReference type="Proteomes" id="UP000002051">
    <property type="component" value="Chromosome 3"/>
</dbReference>